<evidence type="ECO:0000313" key="1">
    <source>
        <dbReference type="EMBL" id="CAL1379796.1"/>
    </source>
</evidence>
<gene>
    <name evidence="1" type="ORF">LTRI10_LOCUS21291</name>
</gene>
<organism evidence="1 2">
    <name type="scientific">Linum trigynum</name>
    <dbReference type="NCBI Taxonomy" id="586398"/>
    <lineage>
        <taxon>Eukaryota</taxon>
        <taxon>Viridiplantae</taxon>
        <taxon>Streptophyta</taxon>
        <taxon>Embryophyta</taxon>
        <taxon>Tracheophyta</taxon>
        <taxon>Spermatophyta</taxon>
        <taxon>Magnoliopsida</taxon>
        <taxon>eudicotyledons</taxon>
        <taxon>Gunneridae</taxon>
        <taxon>Pentapetalae</taxon>
        <taxon>rosids</taxon>
        <taxon>fabids</taxon>
        <taxon>Malpighiales</taxon>
        <taxon>Linaceae</taxon>
        <taxon>Linum</taxon>
    </lineage>
</organism>
<keyword evidence="2" id="KW-1185">Reference proteome</keyword>
<accession>A0AAV2E1L4</accession>
<name>A0AAV2E1L4_9ROSI</name>
<protein>
    <submittedName>
        <fullName evidence="1">Uncharacterized protein</fullName>
    </submittedName>
</protein>
<proteinExistence type="predicted"/>
<dbReference type="EMBL" id="OZ034817">
    <property type="protein sequence ID" value="CAL1379796.1"/>
    <property type="molecule type" value="Genomic_DNA"/>
</dbReference>
<evidence type="ECO:0000313" key="2">
    <source>
        <dbReference type="Proteomes" id="UP001497516"/>
    </source>
</evidence>
<dbReference type="AlphaFoldDB" id="A0AAV2E1L4"/>
<sequence length="135" mass="15164">MAERERVVFGSLVRFVERTEEKEEERFERRRRWWWQTRRRRRKRLGVPASLLSTTMAEMKEAEAGRMADNLVSEAARRGGGAGRSGEAALCGEKGRRDFLFWELGFVCVGGGFLGMEAGSFGAAGAEVGYLRLAA</sequence>
<dbReference type="Proteomes" id="UP001497516">
    <property type="component" value="Chromosome 4"/>
</dbReference>
<reference evidence="1 2" key="1">
    <citation type="submission" date="2024-04" db="EMBL/GenBank/DDBJ databases">
        <authorList>
            <person name="Fracassetti M."/>
        </authorList>
    </citation>
    <scope>NUCLEOTIDE SEQUENCE [LARGE SCALE GENOMIC DNA]</scope>
</reference>